<sequence length="303" mass="34848">MISRSRIRNTTFNCAYQPTTFQRRLPQGNGKCRRAAAGRRWRACETHREPPVSRGAYTRGFIVIFRVFTTAIRRIRGVDGETIESEVEADSYTDSFHSPTYNLQCKDNKFLLLNNDGQFQLQDLSAQEQCRPESEVEADSYTDSFHSPTYNLQCKDNKFLLLNNDGQFQLQDLSAQEQCRPDCRFNIHIYNDSSLEQMQGISVMLYTNRNGKKIMACCRDHNEIYPEAMDLPREIAEAAHKALFCLTKLSGEKYMFESIAYPNKFLGFEPVEGRPSLKKLVLRMKGPDGVDDSSEVNLNRCNE</sequence>
<dbReference type="CDD" id="cd23298">
    <property type="entry name" value="beta-trefoil_IL18"/>
    <property type="match status" value="1"/>
</dbReference>
<evidence type="ECO:0000313" key="2">
    <source>
        <dbReference type="Proteomes" id="UP000438429"/>
    </source>
</evidence>
<evidence type="ECO:0008006" key="3">
    <source>
        <dbReference type="Google" id="ProtNLM"/>
    </source>
</evidence>
<evidence type="ECO:0000313" key="1">
    <source>
        <dbReference type="EMBL" id="KAF0030307.1"/>
    </source>
</evidence>
<dbReference type="SUPFAM" id="SSF50353">
    <property type="entry name" value="Cytokine"/>
    <property type="match status" value="1"/>
</dbReference>
<dbReference type="AlphaFoldDB" id="A0A6A4SAS7"/>
<reference evidence="1 2" key="1">
    <citation type="submission" date="2019-06" db="EMBL/GenBank/DDBJ databases">
        <title>Draft genomes of female and male turbot (Scophthalmus maximus).</title>
        <authorList>
            <person name="Xu H."/>
            <person name="Xu X.-W."/>
            <person name="Shao C."/>
            <person name="Chen S."/>
        </authorList>
    </citation>
    <scope>NUCLEOTIDE SEQUENCE [LARGE SCALE GENOMIC DNA]</scope>
    <source>
        <strain evidence="1">Ysfricsl-2016a</strain>
        <tissue evidence="1">Blood</tissue>
    </source>
</reference>
<comment type="caution">
    <text evidence="1">The sequence shown here is derived from an EMBL/GenBank/DDBJ whole genome shotgun (WGS) entry which is preliminary data.</text>
</comment>
<dbReference type="EMBL" id="VEVO01000015">
    <property type="protein sequence ID" value="KAF0030307.1"/>
    <property type="molecule type" value="Genomic_DNA"/>
</dbReference>
<dbReference type="Proteomes" id="UP000438429">
    <property type="component" value="Unassembled WGS sequence"/>
</dbReference>
<dbReference type="InterPro" id="IPR008996">
    <property type="entry name" value="IL1/FGF"/>
</dbReference>
<dbReference type="Gene3D" id="2.80.10.50">
    <property type="match status" value="1"/>
</dbReference>
<organism evidence="1 2">
    <name type="scientific">Scophthalmus maximus</name>
    <name type="common">Turbot</name>
    <name type="synonym">Psetta maxima</name>
    <dbReference type="NCBI Taxonomy" id="52904"/>
    <lineage>
        <taxon>Eukaryota</taxon>
        <taxon>Metazoa</taxon>
        <taxon>Chordata</taxon>
        <taxon>Craniata</taxon>
        <taxon>Vertebrata</taxon>
        <taxon>Euteleostomi</taxon>
        <taxon>Actinopterygii</taxon>
        <taxon>Neopterygii</taxon>
        <taxon>Teleostei</taxon>
        <taxon>Neoteleostei</taxon>
        <taxon>Acanthomorphata</taxon>
        <taxon>Carangaria</taxon>
        <taxon>Pleuronectiformes</taxon>
        <taxon>Pleuronectoidei</taxon>
        <taxon>Scophthalmidae</taxon>
        <taxon>Scophthalmus</taxon>
    </lineage>
</organism>
<protein>
    <recommendedName>
        <fullName evidence="3">Interleukin-18</fullName>
    </recommendedName>
</protein>
<name>A0A6A4SAS7_SCOMX</name>
<proteinExistence type="predicted"/>
<gene>
    <name evidence="1" type="ORF">F2P81_017038</name>
</gene>
<accession>A0A6A4SAS7</accession>